<evidence type="ECO:0000256" key="7">
    <source>
        <dbReference type="ARBA" id="ARBA00023136"/>
    </source>
</evidence>
<evidence type="ECO:0000313" key="10">
    <source>
        <dbReference type="EMBL" id="PHN01536.1"/>
    </source>
</evidence>
<feature type="transmembrane region" description="Helical" evidence="9">
    <location>
        <begin position="126"/>
        <end position="143"/>
    </location>
</feature>
<evidence type="ECO:0000313" key="11">
    <source>
        <dbReference type="Proteomes" id="UP000223913"/>
    </source>
</evidence>
<dbReference type="Proteomes" id="UP000223913">
    <property type="component" value="Unassembled WGS sequence"/>
</dbReference>
<dbReference type="PANTHER" id="PTHR33908:SF11">
    <property type="entry name" value="MEMBRANE PROTEIN"/>
    <property type="match status" value="1"/>
</dbReference>
<comment type="subcellular location">
    <subcellularLocation>
        <location evidence="1">Cell membrane</location>
        <topology evidence="1">Multi-pass membrane protein</topology>
    </subcellularLocation>
</comment>
<sequence>MLQNYRALAPSSYQRITFGLSRARDLLWPAVLFLGLLLRLVVYLQNRSLFLDEANLARNIAEISLADCFAPLRYQQYAPPLFLVLEKINFLLAGASEYSLRFWPLIMGGLALLILYDLLRQLSEKSWAGLFVFYLFACSQVFIRYSAELKQYSTDMAVTSTLVWLALRYRPTTGKRIALWILAGSLAIWLSMPSVFVLTGVGLYFGYLGLKDQQNIPVAALLLIGTIWLLNFGLYFWLILANDLQKPDLLSYHQPYFWPLLPTSGADWARLSGLAQSLLGTLSGHTFPAIVLSLSGLVAGTIYLGKKRPALLWLLIGPIVACLIASGLGRYSLIERLTLFLMPLPGVLLAFGLNFLVQYVGRWGQLVLLIFGLLILPLRKGPEYLVYPFRYEEMRSLLAELREQLRAGDLLWIDLYAYPAFYWYTQHAPEAASLRPEQISGSVVHQWDGDPWEELSGQITADGRVWMIFSHLVSDRNRREMREDLESVSAQLGPVEREIRQTGVAAFGFAEERPATPEHQSPDRTH</sequence>
<evidence type="ECO:0000256" key="6">
    <source>
        <dbReference type="ARBA" id="ARBA00022989"/>
    </source>
</evidence>
<keyword evidence="5 9" id="KW-0812">Transmembrane</keyword>
<keyword evidence="2" id="KW-1003">Cell membrane</keyword>
<feature type="compositionally biased region" description="Basic and acidic residues" evidence="8">
    <location>
        <begin position="510"/>
        <end position="526"/>
    </location>
</feature>
<evidence type="ECO:0000256" key="1">
    <source>
        <dbReference type="ARBA" id="ARBA00004651"/>
    </source>
</evidence>
<evidence type="ECO:0000256" key="9">
    <source>
        <dbReference type="SAM" id="Phobius"/>
    </source>
</evidence>
<dbReference type="GO" id="GO:0005886">
    <property type="term" value="C:plasma membrane"/>
    <property type="evidence" value="ECO:0007669"/>
    <property type="project" value="UniProtKB-SubCell"/>
</dbReference>
<dbReference type="GO" id="GO:0009103">
    <property type="term" value="P:lipopolysaccharide biosynthetic process"/>
    <property type="evidence" value="ECO:0007669"/>
    <property type="project" value="UniProtKB-ARBA"/>
</dbReference>
<feature type="transmembrane region" description="Helical" evidence="9">
    <location>
        <begin position="26"/>
        <end position="44"/>
    </location>
</feature>
<keyword evidence="4" id="KW-0808">Transferase</keyword>
<feature type="transmembrane region" description="Helical" evidence="9">
    <location>
        <begin position="179"/>
        <end position="207"/>
    </location>
</feature>
<feature type="region of interest" description="Disordered" evidence="8">
    <location>
        <begin position="506"/>
        <end position="526"/>
    </location>
</feature>
<feature type="transmembrane region" description="Helical" evidence="9">
    <location>
        <begin position="219"/>
        <end position="240"/>
    </location>
</feature>
<dbReference type="OrthoDB" id="1491458at2"/>
<gene>
    <name evidence="10" type="ORF">CRP01_36670</name>
</gene>
<dbReference type="EMBL" id="PDUD01000053">
    <property type="protein sequence ID" value="PHN01536.1"/>
    <property type="molecule type" value="Genomic_DNA"/>
</dbReference>
<keyword evidence="3" id="KW-0328">Glycosyltransferase</keyword>
<evidence type="ECO:0000256" key="2">
    <source>
        <dbReference type="ARBA" id="ARBA00022475"/>
    </source>
</evidence>
<accession>A0A2D0MZJ1</accession>
<evidence type="ECO:0000256" key="5">
    <source>
        <dbReference type="ARBA" id="ARBA00022692"/>
    </source>
</evidence>
<proteinExistence type="predicted"/>
<protein>
    <submittedName>
        <fullName evidence="10">Uncharacterized protein</fullName>
    </submittedName>
</protein>
<name>A0A2D0MZJ1_FLAN2</name>
<feature type="transmembrane region" description="Helical" evidence="9">
    <location>
        <begin position="337"/>
        <end position="357"/>
    </location>
</feature>
<dbReference type="PANTHER" id="PTHR33908">
    <property type="entry name" value="MANNOSYLTRANSFERASE YKCB-RELATED"/>
    <property type="match status" value="1"/>
</dbReference>
<feature type="transmembrane region" description="Helical" evidence="9">
    <location>
        <begin position="100"/>
        <end position="119"/>
    </location>
</feature>
<reference evidence="10 11" key="1">
    <citation type="submission" date="2017-10" db="EMBL/GenBank/DDBJ databases">
        <title>The draft genome sequence of Lewinella nigricans NBRC 102662.</title>
        <authorList>
            <person name="Wang K."/>
        </authorList>
    </citation>
    <scope>NUCLEOTIDE SEQUENCE [LARGE SCALE GENOMIC DNA]</scope>
    <source>
        <strain evidence="10 11">NBRC 102662</strain>
    </source>
</reference>
<evidence type="ECO:0000256" key="4">
    <source>
        <dbReference type="ARBA" id="ARBA00022679"/>
    </source>
</evidence>
<keyword evidence="11" id="KW-1185">Reference proteome</keyword>
<keyword evidence="6 9" id="KW-1133">Transmembrane helix</keyword>
<feature type="transmembrane region" description="Helical" evidence="9">
    <location>
        <begin position="286"/>
        <end position="304"/>
    </location>
</feature>
<organism evidence="10 11">
    <name type="scientific">Flavilitoribacter nigricans (strain ATCC 23147 / DSM 23189 / NBRC 102662 / NCIMB 1420 / SS-2)</name>
    <name type="common">Lewinella nigricans</name>
    <dbReference type="NCBI Taxonomy" id="1122177"/>
    <lineage>
        <taxon>Bacteria</taxon>
        <taxon>Pseudomonadati</taxon>
        <taxon>Bacteroidota</taxon>
        <taxon>Saprospiria</taxon>
        <taxon>Saprospirales</taxon>
        <taxon>Lewinellaceae</taxon>
        <taxon>Flavilitoribacter</taxon>
    </lineage>
</organism>
<comment type="caution">
    <text evidence="10">The sequence shown here is derived from an EMBL/GenBank/DDBJ whole genome shotgun (WGS) entry which is preliminary data.</text>
</comment>
<feature type="transmembrane region" description="Helical" evidence="9">
    <location>
        <begin position="310"/>
        <end position="328"/>
    </location>
</feature>
<dbReference type="InterPro" id="IPR050297">
    <property type="entry name" value="LipidA_mod_glycosyltrf_83"/>
</dbReference>
<evidence type="ECO:0000256" key="3">
    <source>
        <dbReference type="ARBA" id="ARBA00022676"/>
    </source>
</evidence>
<keyword evidence="7 9" id="KW-0472">Membrane</keyword>
<dbReference type="GO" id="GO:0016763">
    <property type="term" value="F:pentosyltransferase activity"/>
    <property type="evidence" value="ECO:0007669"/>
    <property type="project" value="TreeGrafter"/>
</dbReference>
<dbReference type="AlphaFoldDB" id="A0A2D0MZJ1"/>
<feature type="transmembrane region" description="Helical" evidence="9">
    <location>
        <begin position="363"/>
        <end position="379"/>
    </location>
</feature>
<evidence type="ECO:0000256" key="8">
    <source>
        <dbReference type="SAM" id="MobiDB-lite"/>
    </source>
</evidence>